<evidence type="ECO:0000313" key="2">
    <source>
        <dbReference type="EMBL" id="WTS18494.1"/>
    </source>
</evidence>
<dbReference type="AlphaFoldDB" id="A0AAU1UMH4"/>
<dbReference type="EMBL" id="CP108195">
    <property type="protein sequence ID" value="WTS09679.1"/>
    <property type="molecule type" value="Genomic_DNA"/>
</dbReference>
<proteinExistence type="predicted"/>
<organism evidence="2">
    <name type="scientific">Streptomyces sp. NBC_00119</name>
    <dbReference type="NCBI Taxonomy" id="2975659"/>
    <lineage>
        <taxon>Bacteria</taxon>
        <taxon>Bacillati</taxon>
        <taxon>Actinomycetota</taxon>
        <taxon>Actinomycetes</taxon>
        <taxon>Kitasatosporales</taxon>
        <taxon>Streptomycetaceae</taxon>
        <taxon>Streptomyces</taxon>
    </lineage>
</organism>
<protein>
    <submittedName>
        <fullName evidence="2">DUF6527 family protein</fullName>
    </submittedName>
</protein>
<dbReference type="Pfam" id="PF20137">
    <property type="entry name" value="BubE"/>
    <property type="match status" value="1"/>
</dbReference>
<dbReference type="InterPro" id="IPR045384">
    <property type="entry name" value="DUF6527"/>
</dbReference>
<gene>
    <name evidence="1" type="ORF">OHU69_00045</name>
    <name evidence="2" type="ORF">OHU69_50625</name>
</gene>
<sequence>MTATSTLRPVFVETFPTPMEPATLYVSVSYRTCGHLCACGCGHEVITPLSPAQWSLTYDGESISLAPSIGNWALPCQAHYWIRRGEVRWSRQYSSAEIADNRERDRRHLIEAAGQETPGLLARLGGRWRLRRR</sequence>
<evidence type="ECO:0000313" key="1">
    <source>
        <dbReference type="EMBL" id="WTS09679.1"/>
    </source>
</evidence>
<accession>A0AAU1UMH4</accession>
<reference evidence="2" key="1">
    <citation type="submission" date="2022-10" db="EMBL/GenBank/DDBJ databases">
        <title>The complete genomes of actinobacterial strains from the NBC collection.</title>
        <authorList>
            <person name="Joergensen T.S."/>
            <person name="Alvarez Arevalo M."/>
            <person name="Sterndorff E.B."/>
            <person name="Faurdal D."/>
            <person name="Vuksanovic O."/>
            <person name="Mourched A.-S."/>
            <person name="Charusanti P."/>
            <person name="Shaw S."/>
            <person name="Blin K."/>
            <person name="Weber T."/>
        </authorList>
    </citation>
    <scope>NUCLEOTIDE SEQUENCE</scope>
    <source>
        <strain evidence="2">NBC_00119</strain>
    </source>
</reference>
<dbReference type="EMBL" id="CP108195">
    <property type="protein sequence ID" value="WTS18494.1"/>
    <property type="molecule type" value="Genomic_DNA"/>
</dbReference>
<name>A0AAU1UMH4_9ACTN</name>